<feature type="region of interest" description="Disordered" evidence="4">
    <location>
        <begin position="122"/>
        <end position="156"/>
    </location>
</feature>
<dbReference type="SUPFAM" id="SSF47336">
    <property type="entry name" value="ACP-like"/>
    <property type="match status" value="2"/>
</dbReference>
<dbReference type="Gene3D" id="3.40.50.980">
    <property type="match status" value="4"/>
</dbReference>
<dbReference type="PANTHER" id="PTHR45527">
    <property type="entry name" value="NONRIBOSOMAL PEPTIDE SYNTHETASE"/>
    <property type="match status" value="1"/>
</dbReference>
<dbReference type="GO" id="GO:0008610">
    <property type="term" value="P:lipid biosynthetic process"/>
    <property type="evidence" value="ECO:0007669"/>
    <property type="project" value="UniProtKB-ARBA"/>
</dbReference>
<dbReference type="GO" id="GO:0044550">
    <property type="term" value="P:secondary metabolite biosynthetic process"/>
    <property type="evidence" value="ECO:0007669"/>
    <property type="project" value="TreeGrafter"/>
</dbReference>
<reference evidence="6 7" key="2">
    <citation type="submission" date="2020-03" db="EMBL/GenBank/DDBJ databases">
        <authorList>
            <person name="Ichikawa N."/>
            <person name="Kimura A."/>
            <person name="Kitahashi Y."/>
            <person name="Uohara A."/>
        </authorList>
    </citation>
    <scope>NUCLEOTIDE SEQUENCE [LARGE SCALE GENOMIC DNA]</scope>
    <source>
        <strain evidence="6 7">NBRC 108639</strain>
    </source>
</reference>
<name>A0A6V8KBF4_9ACTN</name>
<keyword evidence="7" id="KW-1185">Reference proteome</keyword>
<accession>A0A6V8KBF4</accession>
<dbReference type="InterPro" id="IPR025110">
    <property type="entry name" value="AMP-bd_C"/>
</dbReference>
<feature type="domain" description="Carrier" evidence="5">
    <location>
        <begin position="1601"/>
        <end position="1675"/>
    </location>
</feature>
<dbReference type="GO" id="GO:0043041">
    <property type="term" value="P:amino acid activation for nonribosomal peptide biosynthetic process"/>
    <property type="evidence" value="ECO:0007669"/>
    <property type="project" value="TreeGrafter"/>
</dbReference>
<organism evidence="6 7">
    <name type="scientific">Phytohabitans houttuyneae</name>
    <dbReference type="NCBI Taxonomy" id="1076126"/>
    <lineage>
        <taxon>Bacteria</taxon>
        <taxon>Bacillati</taxon>
        <taxon>Actinomycetota</taxon>
        <taxon>Actinomycetes</taxon>
        <taxon>Micromonosporales</taxon>
        <taxon>Micromonosporaceae</taxon>
    </lineage>
</organism>
<keyword evidence="2" id="KW-0596">Phosphopantetheine</keyword>
<dbReference type="SMART" id="SM00823">
    <property type="entry name" value="PKS_PP"/>
    <property type="match status" value="2"/>
</dbReference>
<gene>
    <name evidence="6" type="ORF">Phou_067520</name>
</gene>
<dbReference type="InterPro" id="IPR036736">
    <property type="entry name" value="ACP-like_sf"/>
</dbReference>
<dbReference type="NCBIfam" id="TIGR01733">
    <property type="entry name" value="AA-adenyl-dom"/>
    <property type="match status" value="2"/>
</dbReference>
<evidence type="ECO:0000313" key="7">
    <source>
        <dbReference type="Proteomes" id="UP000482800"/>
    </source>
</evidence>
<dbReference type="SUPFAM" id="SSF56801">
    <property type="entry name" value="Acetyl-CoA synthetase-like"/>
    <property type="match status" value="2"/>
</dbReference>
<dbReference type="Pfam" id="PF13193">
    <property type="entry name" value="AMP-binding_C"/>
    <property type="match status" value="2"/>
</dbReference>
<reference evidence="6 7" key="1">
    <citation type="submission" date="2020-03" db="EMBL/GenBank/DDBJ databases">
        <title>Whole genome shotgun sequence of Phytohabitans houttuyneae NBRC 108639.</title>
        <authorList>
            <person name="Komaki H."/>
            <person name="Tamura T."/>
        </authorList>
    </citation>
    <scope>NUCLEOTIDE SEQUENCE [LARGE SCALE GENOMIC DNA]</scope>
    <source>
        <strain evidence="6 7">NBRC 108639</strain>
    </source>
</reference>
<dbReference type="GO" id="GO:0005829">
    <property type="term" value="C:cytosol"/>
    <property type="evidence" value="ECO:0007669"/>
    <property type="project" value="TreeGrafter"/>
</dbReference>
<evidence type="ECO:0000256" key="1">
    <source>
        <dbReference type="ARBA" id="ARBA00001957"/>
    </source>
</evidence>
<dbReference type="PROSITE" id="PS50075">
    <property type="entry name" value="CARRIER"/>
    <property type="match status" value="2"/>
</dbReference>
<dbReference type="Gene3D" id="2.30.38.10">
    <property type="entry name" value="Luciferase, Domain 3"/>
    <property type="match status" value="2"/>
</dbReference>
<protein>
    <recommendedName>
        <fullName evidence="5">Carrier domain-containing protein</fullName>
    </recommendedName>
</protein>
<evidence type="ECO:0000256" key="2">
    <source>
        <dbReference type="ARBA" id="ARBA00022450"/>
    </source>
</evidence>
<comment type="cofactor">
    <cofactor evidence="1">
        <name>pantetheine 4'-phosphate</name>
        <dbReference type="ChEBI" id="CHEBI:47942"/>
    </cofactor>
</comment>
<proteinExistence type="predicted"/>
<dbReference type="CDD" id="cd19531">
    <property type="entry name" value="LCL_NRPS-like"/>
    <property type="match status" value="1"/>
</dbReference>
<dbReference type="RefSeq" id="WP_173063289.1">
    <property type="nucleotide sequence ID" value="NZ_BAABGO010000010.1"/>
</dbReference>
<dbReference type="PANTHER" id="PTHR45527:SF1">
    <property type="entry name" value="FATTY ACID SYNTHASE"/>
    <property type="match status" value="1"/>
</dbReference>
<dbReference type="InterPro" id="IPR006162">
    <property type="entry name" value="Ppantetheine_attach_site"/>
</dbReference>
<keyword evidence="3" id="KW-0597">Phosphoprotein</keyword>
<dbReference type="GO" id="GO:0031177">
    <property type="term" value="F:phosphopantetheine binding"/>
    <property type="evidence" value="ECO:0007669"/>
    <property type="project" value="InterPro"/>
</dbReference>
<dbReference type="InterPro" id="IPR001242">
    <property type="entry name" value="Condensation_dom"/>
</dbReference>
<dbReference type="Gene3D" id="3.30.559.30">
    <property type="entry name" value="Nonribosomal peptide synthetase, condensation domain"/>
    <property type="match status" value="1"/>
</dbReference>
<dbReference type="InterPro" id="IPR010071">
    <property type="entry name" value="AA_adenyl_dom"/>
</dbReference>
<dbReference type="InterPro" id="IPR023213">
    <property type="entry name" value="CAT-like_dom_sf"/>
</dbReference>
<dbReference type="EMBL" id="BLPF01000002">
    <property type="protein sequence ID" value="GFJ82572.1"/>
    <property type="molecule type" value="Genomic_DNA"/>
</dbReference>
<dbReference type="Pfam" id="PF00668">
    <property type="entry name" value="Condensation"/>
    <property type="match status" value="1"/>
</dbReference>
<evidence type="ECO:0000313" key="6">
    <source>
        <dbReference type="EMBL" id="GFJ82572.1"/>
    </source>
</evidence>
<dbReference type="Gene3D" id="3.30.300.30">
    <property type="match status" value="2"/>
</dbReference>
<sequence length="1699" mass="181881">MSTVLPTGPAVASAVGPVVLPEVVSWQAALTPHATAVVSGDDRLDYAALDLRANQLAHHLVALGVGPESLVGVDLGRGVDLVVALLAVWRAGGAYVPLDRAHPADRRRWILADTGARVLLTRSDRIDSAPGPAGSGPRSEATSPDGAGFPGRSASATGTAAEGVAHVVRLDADRWAVAARPGTAPCVAIDPTSPAYAIYTSGSTGRPKGVVVTHEGIGNRVAWAVLEHGLSATDRVLQKTALSFDAACWEFFAPLVSGGTVVLAPDGAERDPAAMVAAIRAHDVTVLQGVPSVFSLLVEEPDWVHCDSLRLIFSAGEPLFGELCQRMLAASPGVRIWNTYGPTECAIDVTAHPVDPAQLTGPVPIGRPLPNLRVQVLDEDRMPVPIGVVGELYVGGVGLGRGYLGRPDLTAERFVPDEFGAGGDRLYHTGDQVRWRPDHTLEFVGRVDNQLKINGVRIEPAEVEAALAAHPDVRGVAVVGFADPAGRKRLAAYLTGRRHLTAVELRDFLTDRLPEALVPAVFVPVEEFPLTPSGKVDRSALPPIETTVEAPGYVAPRTEAERTVAGVWQDLLGVERVGVHDNFFQLGGSSLVTIRLGGRLAAVSGVKLPLRDLLAAPTVADQARLLFGETVTEHPPVTRLPRTGTLPLSYAQRRLWLLDQFSPGSHEWVVPLLFRLPAALDPETVRRALAMLEERHEPLRTRYLVDNGEPRQRVVPPGWVELPVHDGRAQPLTALVAAQMRQGFDLSSGPLWRASLVTEPGRDHLLLLTLHHIASDAATSVVLERDVRELCAALAEGRPAALPELTAQYADYAAWQHEQLTPDTVERELGFWRETLAGLPELELPLDRPRPAERDPAGAHVPFTVPAAVVAALAEVGRRHSATPFMTLLAGFATVVARHSGQWDLAVGAPASGHRPPGTEHIAGVFLNPVVLRCTLDPELPFERAVAAVRERARAAYAHQDLPFERLVEDLGGARDLSRTPLYQVMFNLQESAMTGGASDDAEALDALREAARIAKTDLSLHLWPRPDGSLAGALEYATALFDPGTARRLTDHFVRLLTDAASRPGTRLAELDLIPPGERRRLLRDWNGPDVARAAATACDLFEAQRERTPGAVAIRQGGRETTFAELDDRANRFAHHLRRAGVGRGATVGILLDRGVDLVAALLGTWKAGAACLPFDPSYPADRIAHMLGTAGAALAITRAAYADRFGVPTLMVDTHRWMINAESSARPPRDTDPEEVAYALFTSGSTGRPKGVLLSHRAVANFLACAAETEALGDRGGRPTGGGSPLFSTVAFDLSIANIWSALVAGRPVTLLPQDLDVADLGRLLAEAGPFDRFILTPAHLELITEQLDAGQAAELAGLLWTAGAILPRRLANRWLELLGPGGLVNTYGPTETTVVMSAYPVVAPQDQEIVPIGRPMANTTVRVLDGRLRLLPTGAVGELHIGGACLATGYAGRPDLTAERFVPDPYGPPGSRLYRSGDLVRMRADGTMDYVGRIDDQVKVNGYRIEPGEIKAVVEEHAGVRECVVIAHQDRLVAFYRGDPAADLAAHCARRLPDFMTPSLFVPVERIALNTNGKVDRAALLRALDEAVTGGTDEPVAPRNVVEERIAAVWTDLLGVPVGVRHNFFALGGHSILAARLAAGLQEEFGLDLSIRLVFEHPTVEALAIAVEDLIRAEVDALSEADLTHDLMRSEELLA</sequence>
<dbReference type="Pfam" id="PF00550">
    <property type="entry name" value="PP-binding"/>
    <property type="match status" value="2"/>
</dbReference>
<dbReference type="Gene3D" id="3.30.559.10">
    <property type="entry name" value="Chloramphenicol acetyltransferase-like domain"/>
    <property type="match status" value="1"/>
</dbReference>
<evidence type="ECO:0000256" key="4">
    <source>
        <dbReference type="SAM" id="MobiDB-lite"/>
    </source>
</evidence>
<dbReference type="SUPFAM" id="SSF52777">
    <property type="entry name" value="CoA-dependent acyltransferases"/>
    <property type="match status" value="2"/>
</dbReference>
<dbReference type="Proteomes" id="UP000482800">
    <property type="component" value="Unassembled WGS sequence"/>
</dbReference>
<dbReference type="InterPro" id="IPR020806">
    <property type="entry name" value="PKS_PP-bd"/>
</dbReference>
<dbReference type="PROSITE" id="PS00012">
    <property type="entry name" value="PHOSPHOPANTETHEINE"/>
    <property type="match status" value="2"/>
</dbReference>
<dbReference type="FunFam" id="1.10.1200.10:FF:000016">
    <property type="entry name" value="Non-ribosomal peptide synthase"/>
    <property type="match status" value="1"/>
</dbReference>
<dbReference type="InterPro" id="IPR000873">
    <property type="entry name" value="AMP-dep_synth/lig_dom"/>
</dbReference>
<dbReference type="CDD" id="cd05930">
    <property type="entry name" value="A_NRPS"/>
    <property type="match status" value="2"/>
</dbReference>
<dbReference type="FunFam" id="3.40.50.980:FF:000001">
    <property type="entry name" value="Non-ribosomal peptide synthetase"/>
    <property type="match status" value="1"/>
</dbReference>
<dbReference type="Pfam" id="PF00501">
    <property type="entry name" value="AMP-binding"/>
    <property type="match status" value="2"/>
</dbReference>
<dbReference type="InterPro" id="IPR009081">
    <property type="entry name" value="PP-bd_ACP"/>
</dbReference>
<dbReference type="GO" id="GO:0003824">
    <property type="term" value="F:catalytic activity"/>
    <property type="evidence" value="ECO:0007669"/>
    <property type="project" value="InterPro"/>
</dbReference>
<dbReference type="Gene3D" id="1.10.1200.10">
    <property type="entry name" value="ACP-like"/>
    <property type="match status" value="2"/>
</dbReference>
<feature type="domain" description="Carrier" evidence="5">
    <location>
        <begin position="555"/>
        <end position="630"/>
    </location>
</feature>
<evidence type="ECO:0000256" key="3">
    <source>
        <dbReference type="ARBA" id="ARBA00022553"/>
    </source>
</evidence>
<dbReference type="InterPro" id="IPR045851">
    <property type="entry name" value="AMP-bd_C_sf"/>
</dbReference>
<evidence type="ECO:0000259" key="5">
    <source>
        <dbReference type="PROSITE" id="PS50075"/>
    </source>
</evidence>
<dbReference type="GO" id="GO:0072330">
    <property type="term" value="P:monocarboxylic acid biosynthetic process"/>
    <property type="evidence" value="ECO:0007669"/>
    <property type="project" value="UniProtKB-ARBA"/>
</dbReference>
<comment type="caution">
    <text evidence="6">The sequence shown here is derived from an EMBL/GenBank/DDBJ whole genome shotgun (WGS) entry which is preliminary data.</text>
</comment>